<accession>A0A5S3NAD5</accession>
<evidence type="ECO:0000256" key="2">
    <source>
        <dbReference type="ARBA" id="ARBA00022692"/>
    </source>
</evidence>
<evidence type="ECO:0000256" key="1">
    <source>
        <dbReference type="ARBA" id="ARBA00004167"/>
    </source>
</evidence>
<keyword evidence="3" id="KW-1133">Transmembrane helix</keyword>
<dbReference type="InterPro" id="IPR007452">
    <property type="entry name" value="TamB_C"/>
</dbReference>
<name>A0A5S3NAD5_9FLAO</name>
<proteinExistence type="predicted"/>
<feature type="region of interest" description="Disordered" evidence="5">
    <location>
        <begin position="1649"/>
        <end position="1677"/>
    </location>
</feature>
<evidence type="ECO:0000259" key="6">
    <source>
        <dbReference type="Pfam" id="PF04357"/>
    </source>
</evidence>
<dbReference type="Proteomes" id="UP000307140">
    <property type="component" value="Unassembled WGS sequence"/>
</dbReference>
<keyword evidence="8" id="KW-1185">Reference proteome</keyword>
<keyword evidence="2" id="KW-0812">Transmembrane</keyword>
<evidence type="ECO:0000256" key="4">
    <source>
        <dbReference type="ARBA" id="ARBA00023136"/>
    </source>
</evidence>
<feature type="compositionally biased region" description="Basic and acidic residues" evidence="5">
    <location>
        <begin position="1650"/>
        <end position="1671"/>
    </location>
</feature>
<dbReference type="Pfam" id="PF04357">
    <property type="entry name" value="TamB"/>
    <property type="match status" value="1"/>
</dbReference>
<organism evidence="7 8">
    <name type="scientific">Polaribacter aestuariivivens</name>
    <dbReference type="NCBI Taxonomy" id="2304626"/>
    <lineage>
        <taxon>Bacteria</taxon>
        <taxon>Pseudomonadati</taxon>
        <taxon>Bacteroidota</taxon>
        <taxon>Flavobacteriia</taxon>
        <taxon>Flavobacteriales</taxon>
        <taxon>Flavobacteriaceae</taxon>
    </lineage>
</organism>
<keyword evidence="4" id="KW-0472">Membrane</keyword>
<dbReference type="OrthoDB" id="680700at2"/>
<evidence type="ECO:0000313" key="7">
    <source>
        <dbReference type="EMBL" id="TMM32153.1"/>
    </source>
</evidence>
<dbReference type="GO" id="GO:0005886">
    <property type="term" value="C:plasma membrane"/>
    <property type="evidence" value="ECO:0007669"/>
    <property type="project" value="InterPro"/>
</dbReference>
<evidence type="ECO:0000313" key="8">
    <source>
        <dbReference type="Proteomes" id="UP000307140"/>
    </source>
</evidence>
<evidence type="ECO:0000256" key="3">
    <source>
        <dbReference type="ARBA" id="ARBA00022989"/>
    </source>
</evidence>
<sequence length="1677" mass="186990">MSAKKEKKRKYRFLRRTLRVFSGILLFLFLVVLFIRSSWGQNIIVDKIVGYVSDKTNTKVAIEKLFITFDGGVQLNGLYLEDKKGDTLVYAKTLEANIPLWKMIRGTAVGVDNLDLQTFKANIVRKDTISGYNFQFLIDAFASENRNASVNDNTTKPVDVVLGDLLFKNIDVLYDDEVLGIDSHFKIGELAAEMQKTDLENMIFDANDIKLQNSTIKFIQKPSQLTDTTEVPLPKFSLENLKIKNVKAYYESQIDKLNSDVNITDFSIENSQIDLAQKEIDIEKVELKNSKIVLNTFLNKPLSTKNNTKELAIEWPSVNVNISEINLSNNKIGYFENNAKPQKNTFNPKAISFRNFTVKGTDFYLKENTAGADLQQFNFEEASGLNLNQLAFEFEATDSTMNLNNINFKLNENRLSGDVSLNYVSLNQLLKTPEKTKVNVNIPSFTASLKEIFKFQPSLKENIYLKKASNKLISGNIQAKGNLAAVNLQSAKINWGKYTTLSTAGTFKNITNPNKLSVNIPNLKANTKRSDINQFISEKELGVQLPEDVLLTGNISGSLENISTKLKIETTQGIAKIKGNFNNSNTLSYDAVVEIDNYKVNELLNNPQFGELSLTLNSKGSGKTVNNLDATLEANVSKFTLNNYAIKDLVINGDIKNGEGNITSKYKDTNLNIALNGDVSLDSIASKASVKLDVIGADLQALGLMNRNVKTGMDISVDFEGNSEQYKIDGNIINGVIVYDNRTYLLGSIQANGYVNKDTTSVSVKNKMLDFKLESNTDPQTFSKALERHISSYFYRDEKVVDSIKNPVNLKLKSKISQTSLLKDVFLVNVKDIDTIDVSVNFNEKERQLKANITAPHINYSGNELDSLVFSMNTDKDNFNFNLGFKNITAGPLDVPRTYITGNQNNNELSLNFAGSHKGKTLMNVNTKITGNRERLRFTVNNDSLILNKEKWTIPKNNEIVLVNNNLEFQEFKIQKGNQSIEITDKLPNISKTHIAIEYENFNINEVFNYLNPETEITTGILNGDFILEDPFQDAGIVADLKVTKLEVLKTNLGTLNINAKSLGYSKYDFNAALKDGDVNLNLEGDYLVSNSEANLNLDLIINEFKMKALNTFSLGEIKETDGSFSGKFKVTGTTSEPKYNGELNFNNAGFNISKLNTKFLLKNETLKVDNSGLLLKNFTVLDAKKNTLTLSGKIGTKSFLNPTFDLNLNAKNFRMLNATKEDNESFYGIATFNVNAKLTGDLQIPKLNAKLKLGEGTNVTYVMPTTYANIEERDGVVAFVNREKPNAILTRTEEQTATITGFDISANLKIDKKAAVTVVINKNTGDNFKVSGDGDFNFTMVPNGRINFTGGYEIYDGHYELNLYNLVDRKFSIAPGSRVSWSGDPFDAKLDVKAIYKVETAASALMASQISDADASVKSKYKQVLPFQVYLNIDGELLQPKISFALDMAEDERGAIGGQVYGRVQQVNQQEAELNKQVFSLLVLNRFYPDSGSDGSSGGFATVARNNLNDAISGQLNAYSDKLLGSSGIELDFGLNSFTDYQGDAPTDRTQLDIAAQKKLFNDRLTVRVGSEVDVQGSSTTEENSPLIGNVSLEYKITEDGRYRLKGFRESKFENVIDGQTIVSGIALIFTKEFNEFNELWNAILRSQSKKEEEKNKKEKEVKENNTKKSIDKKKN</sequence>
<dbReference type="GO" id="GO:0009306">
    <property type="term" value="P:protein secretion"/>
    <property type="evidence" value="ECO:0007669"/>
    <property type="project" value="InterPro"/>
</dbReference>
<dbReference type="EMBL" id="VANR01000001">
    <property type="protein sequence ID" value="TMM32153.1"/>
    <property type="molecule type" value="Genomic_DNA"/>
</dbReference>
<comment type="subcellular location">
    <subcellularLocation>
        <location evidence="1">Membrane</location>
        <topology evidence="1">Single-pass membrane protein</topology>
    </subcellularLocation>
</comment>
<comment type="caution">
    <text evidence="7">The sequence shown here is derived from an EMBL/GenBank/DDBJ whole genome shotgun (WGS) entry which is preliminary data.</text>
</comment>
<dbReference type="RefSeq" id="WP_138534366.1">
    <property type="nucleotide sequence ID" value="NZ_VANR01000001.1"/>
</dbReference>
<gene>
    <name evidence="7" type="ORF">FDT66_01425</name>
</gene>
<feature type="domain" description="Translocation and assembly module TamB C-terminal" evidence="6">
    <location>
        <begin position="1179"/>
        <end position="1635"/>
    </location>
</feature>
<reference evidence="7 8" key="1">
    <citation type="submission" date="2019-05" db="EMBL/GenBank/DDBJ databases">
        <title>Polaribacter aestuariivivens sp. nov., isolated from a tidal flat.</title>
        <authorList>
            <person name="Yoon J.-H."/>
        </authorList>
    </citation>
    <scope>NUCLEOTIDE SEQUENCE [LARGE SCALE GENOMIC DNA]</scope>
    <source>
        <strain evidence="7 8">DBTF-3</strain>
    </source>
</reference>
<evidence type="ECO:0000256" key="5">
    <source>
        <dbReference type="SAM" id="MobiDB-lite"/>
    </source>
</evidence>
<protein>
    <submittedName>
        <fullName evidence="7">Translocation/assembly module TamB</fullName>
    </submittedName>
</protein>